<accession>A0A6A2VHF5</accession>
<keyword evidence="4" id="KW-1185">Reference proteome</keyword>
<evidence type="ECO:0000256" key="1">
    <source>
        <dbReference type="SAM" id="MobiDB-lite"/>
    </source>
</evidence>
<keyword evidence="2" id="KW-1133">Transmembrane helix</keyword>
<reference evidence="3 4" key="1">
    <citation type="submission" date="2019-09" db="EMBL/GenBank/DDBJ databases">
        <title>Characterization of the phylogenetic diversity of two novel species belonging to the genus Bifidobacterium: Bifidobacterium cebidarum sp. nov. and Bifidobacterium leontopitheci sp. nov.</title>
        <authorList>
            <person name="Lugli G.A."/>
            <person name="Duranti S."/>
            <person name="Milani C."/>
            <person name="Turroni F."/>
            <person name="Ventura M."/>
        </authorList>
    </citation>
    <scope>NUCLEOTIDE SEQUENCE [LARGE SCALE GENOMIC DNA]</scope>
    <source>
        <strain evidence="3 4">DSM 100238</strain>
    </source>
</reference>
<comment type="caution">
    <text evidence="3">The sequence shown here is derived from an EMBL/GenBank/DDBJ whole genome shotgun (WGS) entry which is preliminary data.</text>
</comment>
<feature type="transmembrane region" description="Helical" evidence="2">
    <location>
        <begin position="20"/>
        <end position="37"/>
    </location>
</feature>
<evidence type="ECO:0000256" key="2">
    <source>
        <dbReference type="SAM" id="Phobius"/>
    </source>
</evidence>
<evidence type="ECO:0000313" key="4">
    <source>
        <dbReference type="Proteomes" id="UP000440041"/>
    </source>
</evidence>
<keyword evidence="2" id="KW-0472">Membrane</keyword>
<sequence length="91" mass="9882">MANDKNNKDVKDVKKAFGDIDLVLINIVVLLILLTIMLPSGEWTPMAVICVLMMLNVTEMVAKMTKKVAKRAEREGKIPQQGAGAKAAASE</sequence>
<evidence type="ECO:0000313" key="3">
    <source>
        <dbReference type="EMBL" id="KAB8298391.1"/>
    </source>
</evidence>
<feature type="transmembrane region" description="Helical" evidence="2">
    <location>
        <begin position="43"/>
        <end position="62"/>
    </location>
</feature>
<dbReference type="Proteomes" id="UP000440041">
    <property type="component" value="Unassembled WGS sequence"/>
</dbReference>
<proteinExistence type="predicted"/>
<protein>
    <submittedName>
        <fullName evidence="3">Uncharacterized protein</fullName>
    </submittedName>
</protein>
<dbReference type="EMBL" id="WBSO01000006">
    <property type="protein sequence ID" value="KAB8298391.1"/>
    <property type="molecule type" value="Genomic_DNA"/>
</dbReference>
<keyword evidence="2" id="KW-0812">Transmembrane</keyword>
<dbReference type="AlphaFoldDB" id="A0A6A2VHF5"/>
<dbReference type="RefSeq" id="WP_152355667.1">
    <property type="nucleotide sequence ID" value="NZ_JBHLXF010000042.1"/>
</dbReference>
<feature type="region of interest" description="Disordered" evidence="1">
    <location>
        <begin position="72"/>
        <end position="91"/>
    </location>
</feature>
<name>A0A6A2VHF5_9BIFI</name>
<gene>
    <name evidence="3" type="ORF">DSM100238_1078</name>
</gene>
<organism evidence="3 4">
    <name type="scientific">Bifidobacterium apri</name>
    <dbReference type="NCBI Taxonomy" id="1769423"/>
    <lineage>
        <taxon>Bacteria</taxon>
        <taxon>Bacillati</taxon>
        <taxon>Actinomycetota</taxon>
        <taxon>Actinomycetes</taxon>
        <taxon>Bifidobacteriales</taxon>
        <taxon>Bifidobacteriaceae</taxon>
        <taxon>Bifidobacterium</taxon>
    </lineage>
</organism>